<dbReference type="InterPro" id="IPR004629">
    <property type="entry name" value="WecG_TagA_CpsF"/>
</dbReference>
<evidence type="ECO:0000313" key="4">
    <source>
        <dbReference type="Proteomes" id="UP001243717"/>
    </source>
</evidence>
<keyword evidence="2" id="KW-0808">Transferase</keyword>
<dbReference type="NCBIfam" id="TIGR00696">
    <property type="entry name" value="wecG_tagA_cpsF"/>
    <property type="match status" value="1"/>
</dbReference>
<comment type="caution">
    <text evidence="3">The sequence shown here is derived from an EMBL/GenBank/DDBJ whole genome shotgun (WGS) entry which is preliminary data.</text>
</comment>
<dbReference type="RefSeq" id="WP_308986369.1">
    <property type="nucleotide sequence ID" value="NZ_JARXIC010000038.1"/>
</dbReference>
<gene>
    <name evidence="3" type="ORF">QEH59_15930</name>
</gene>
<evidence type="ECO:0000313" key="3">
    <source>
        <dbReference type="EMBL" id="MDQ8195924.1"/>
    </source>
</evidence>
<protein>
    <submittedName>
        <fullName evidence="3">WecB/TagA/CpsF family glycosyltransferase</fullName>
    </submittedName>
</protein>
<accession>A0ABU1AMA0</accession>
<name>A0ABU1AMA0_9BACT</name>
<dbReference type="Proteomes" id="UP001243717">
    <property type="component" value="Unassembled WGS sequence"/>
</dbReference>
<reference evidence="3 4" key="1">
    <citation type="submission" date="2023-04" db="EMBL/GenBank/DDBJ databases">
        <title>A novel bacteria isolated from coastal sediment.</title>
        <authorList>
            <person name="Liu X.-J."/>
            <person name="Du Z.-J."/>
        </authorList>
    </citation>
    <scope>NUCLEOTIDE SEQUENCE [LARGE SCALE GENOMIC DNA]</scope>
    <source>
        <strain evidence="3 4">SDUM461004</strain>
    </source>
</reference>
<keyword evidence="1" id="KW-0328">Glycosyltransferase</keyword>
<evidence type="ECO:0000256" key="1">
    <source>
        <dbReference type="ARBA" id="ARBA00022676"/>
    </source>
</evidence>
<dbReference type="PANTHER" id="PTHR34136">
    <property type="match status" value="1"/>
</dbReference>
<organism evidence="3 4">
    <name type="scientific">Thalassobacterium sedimentorum</name>
    <dbReference type="NCBI Taxonomy" id="3041258"/>
    <lineage>
        <taxon>Bacteria</taxon>
        <taxon>Pseudomonadati</taxon>
        <taxon>Verrucomicrobiota</taxon>
        <taxon>Opitutia</taxon>
        <taxon>Puniceicoccales</taxon>
        <taxon>Coraliomargaritaceae</taxon>
        <taxon>Thalassobacterium</taxon>
    </lineage>
</organism>
<keyword evidence="4" id="KW-1185">Reference proteome</keyword>
<evidence type="ECO:0000256" key="2">
    <source>
        <dbReference type="ARBA" id="ARBA00022679"/>
    </source>
</evidence>
<sequence>MNIGKLKVVNGPRDAVIRDLMQVAQGPRTGQHYACFCEAHLFVRAHREDAVLGALQDAHFVYPDGTSLALGARLTGVRFEQRHPGPVVMLDLCGNGQAAGLKHYFYGGREGVGDRLSTKLQSLFPKIQIVGHESPPFRQLTEQEQAEAIARIEASGADVLWVGLGAPKQELWMQSHLGKIKVPLMMGVGAAFEYFSGDQKWAPYWMRRFGLEWLYRMLTGGPRLFKRYLTYVPLCCYFLIKESLRSRFVRAES</sequence>
<proteinExistence type="predicted"/>
<dbReference type="EMBL" id="JARXIC010000038">
    <property type="protein sequence ID" value="MDQ8195924.1"/>
    <property type="molecule type" value="Genomic_DNA"/>
</dbReference>
<dbReference type="Pfam" id="PF03808">
    <property type="entry name" value="Glyco_tran_WecG"/>
    <property type="match status" value="1"/>
</dbReference>
<dbReference type="PANTHER" id="PTHR34136:SF1">
    <property type="entry name" value="UDP-N-ACETYL-D-MANNOSAMINURONIC ACID TRANSFERASE"/>
    <property type="match status" value="1"/>
</dbReference>
<dbReference type="CDD" id="cd06533">
    <property type="entry name" value="Glyco_transf_WecG_TagA"/>
    <property type="match status" value="1"/>
</dbReference>